<dbReference type="EMBL" id="FOKC01000001">
    <property type="protein sequence ID" value="SFA86158.1"/>
    <property type="molecule type" value="Genomic_DNA"/>
</dbReference>
<organism evidence="2 3">
    <name type="scientific">Nocardioides alpinus</name>
    <dbReference type="NCBI Taxonomy" id="748909"/>
    <lineage>
        <taxon>Bacteria</taxon>
        <taxon>Bacillati</taxon>
        <taxon>Actinomycetota</taxon>
        <taxon>Actinomycetes</taxon>
        <taxon>Propionibacteriales</taxon>
        <taxon>Nocardioidaceae</taxon>
        <taxon>Nocardioides</taxon>
    </lineage>
</organism>
<dbReference type="AlphaFoldDB" id="A0A1I0WD32"/>
<evidence type="ECO:0000313" key="2">
    <source>
        <dbReference type="EMBL" id="SFA86158.1"/>
    </source>
</evidence>
<protein>
    <submittedName>
        <fullName evidence="1">Sucrase ferredoxin</fullName>
    </submittedName>
</protein>
<evidence type="ECO:0000313" key="4">
    <source>
        <dbReference type="Proteomes" id="UP000233565"/>
    </source>
</evidence>
<dbReference type="CDD" id="cd03062">
    <property type="entry name" value="TRX_Fd_Sucrase"/>
    <property type="match status" value="1"/>
</dbReference>
<dbReference type="OrthoDB" id="3399139at2"/>
<dbReference type="Pfam" id="PF06999">
    <property type="entry name" value="Suc_Fer-like"/>
    <property type="match status" value="1"/>
</dbReference>
<reference evidence="1 4" key="2">
    <citation type="submission" date="2017-12" db="EMBL/GenBank/DDBJ databases">
        <title>Pharmacopeia of the Arctic Ocean.</title>
        <authorList>
            <person name="Collins E."/>
            <person name="Ducluzeau A.-L."/>
        </authorList>
    </citation>
    <scope>NUCLEOTIDE SEQUENCE [LARGE SCALE GENOMIC DNA]</scope>
    <source>
        <strain evidence="1 4">DSM 23325</strain>
    </source>
</reference>
<keyword evidence="4" id="KW-1185">Reference proteome</keyword>
<dbReference type="InterPro" id="IPR009737">
    <property type="entry name" value="Aim32/Apd1-like"/>
</dbReference>
<dbReference type="Proteomes" id="UP000233565">
    <property type="component" value="Unassembled WGS sequence"/>
</dbReference>
<dbReference type="EMBL" id="PJBV01000035">
    <property type="protein sequence ID" value="PKH37826.1"/>
    <property type="molecule type" value="Genomic_DNA"/>
</dbReference>
<dbReference type="RefSeq" id="WP_091194740.1">
    <property type="nucleotide sequence ID" value="NZ_FOKC01000001.1"/>
</dbReference>
<reference evidence="2" key="1">
    <citation type="submission" date="2016-10" db="EMBL/GenBank/DDBJ databases">
        <authorList>
            <person name="de Groot N.N."/>
        </authorList>
    </citation>
    <scope>NUCLEOTIDE SEQUENCE [LARGE SCALE GENOMIC DNA]</scope>
    <source>
        <strain evidence="2">CGMCC 1.10697</strain>
    </source>
</reference>
<sequence>MPDFRCSFASVEDDEPIIGTAPTDTEILLVESPGPWGREAVTDNRLPDVVRDHLASLDLKVFLLRRYDGSAGPGTRVFLASATDAGYDVRGTVLDRPEDLLDLDVPAMPAYDGPLWLVCTNGKRDRCCAELGRPIAGLLSQEWPEGTWETTHLGGHRFSGTLLALPSGITLGRLDTANVLAACEAVERGEVPTELVRGRAGRPGVDQVRELNVLAGGDPGDEVIAVPGPVRRQSCGDDKVKATTRFEVRPVG</sequence>
<dbReference type="Proteomes" id="UP000199113">
    <property type="component" value="Unassembled WGS sequence"/>
</dbReference>
<evidence type="ECO:0000313" key="1">
    <source>
        <dbReference type="EMBL" id="PKH37826.1"/>
    </source>
</evidence>
<accession>A0A1I0WD32</accession>
<evidence type="ECO:0000313" key="3">
    <source>
        <dbReference type="Proteomes" id="UP000199113"/>
    </source>
</evidence>
<proteinExistence type="predicted"/>
<name>A0A1I0WD32_9ACTN</name>
<gene>
    <name evidence="1" type="ORF">CXG46_20750</name>
    <name evidence="2" type="ORF">SAMN05192575_101880</name>
</gene>
<dbReference type="STRING" id="748909.SAMN05192575_101880"/>